<name>A0A2G8K0B9_STIJA</name>
<organism evidence="3 4">
    <name type="scientific">Stichopus japonicus</name>
    <name type="common">Sea cucumber</name>
    <dbReference type="NCBI Taxonomy" id="307972"/>
    <lineage>
        <taxon>Eukaryota</taxon>
        <taxon>Metazoa</taxon>
        <taxon>Echinodermata</taxon>
        <taxon>Eleutherozoa</taxon>
        <taxon>Echinozoa</taxon>
        <taxon>Holothuroidea</taxon>
        <taxon>Aspidochirotacea</taxon>
        <taxon>Aspidochirotida</taxon>
        <taxon>Stichopodidae</taxon>
        <taxon>Apostichopus</taxon>
    </lineage>
</organism>
<protein>
    <submittedName>
        <fullName evidence="3">Putative golgin subfamily A member 4</fullName>
    </submittedName>
</protein>
<sequence>MGIREVQAEEEVKFLKEEKDKEVSEKTVEMDQINAELEETKRSLKSAQLDVEAVKTDLENKTADFEERFKLQQENFESEVSRKVEAAEIQKQSSVDEVSKDLGLKLEEALNSLRQKEQQLQDAGFKERELEQAMDALKNKLEGELNSANEVIQAERQRSTEKVTRSPQR</sequence>
<keyword evidence="4" id="KW-1185">Reference proteome</keyword>
<dbReference type="Proteomes" id="UP000230750">
    <property type="component" value="Unassembled WGS sequence"/>
</dbReference>
<evidence type="ECO:0000313" key="3">
    <source>
        <dbReference type="EMBL" id="PIK41409.1"/>
    </source>
</evidence>
<dbReference type="EMBL" id="MRZV01001021">
    <property type="protein sequence ID" value="PIK41409.1"/>
    <property type="molecule type" value="Genomic_DNA"/>
</dbReference>
<evidence type="ECO:0000256" key="2">
    <source>
        <dbReference type="SAM" id="MobiDB-lite"/>
    </source>
</evidence>
<feature type="compositionally biased region" description="Basic and acidic residues" evidence="2">
    <location>
        <begin position="153"/>
        <end position="169"/>
    </location>
</feature>
<dbReference type="AlphaFoldDB" id="A0A2G8K0B9"/>
<evidence type="ECO:0000313" key="4">
    <source>
        <dbReference type="Proteomes" id="UP000230750"/>
    </source>
</evidence>
<gene>
    <name evidence="3" type="ORF">BSL78_21734</name>
</gene>
<keyword evidence="1" id="KW-0175">Coiled coil</keyword>
<feature type="coiled-coil region" evidence="1">
    <location>
        <begin position="5"/>
        <end position="75"/>
    </location>
</feature>
<accession>A0A2G8K0B9</accession>
<reference evidence="3 4" key="1">
    <citation type="journal article" date="2017" name="PLoS Biol.">
        <title>The sea cucumber genome provides insights into morphological evolution and visceral regeneration.</title>
        <authorList>
            <person name="Zhang X."/>
            <person name="Sun L."/>
            <person name="Yuan J."/>
            <person name="Sun Y."/>
            <person name="Gao Y."/>
            <person name="Zhang L."/>
            <person name="Li S."/>
            <person name="Dai H."/>
            <person name="Hamel J.F."/>
            <person name="Liu C."/>
            <person name="Yu Y."/>
            <person name="Liu S."/>
            <person name="Lin W."/>
            <person name="Guo K."/>
            <person name="Jin S."/>
            <person name="Xu P."/>
            <person name="Storey K.B."/>
            <person name="Huan P."/>
            <person name="Zhang T."/>
            <person name="Zhou Y."/>
            <person name="Zhang J."/>
            <person name="Lin C."/>
            <person name="Li X."/>
            <person name="Xing L."/>
            <person name="Huo D."/>
            <person name="Sun M."/>
            <person name="Wang L."/>
            <person name="Mercier A."/>
            <person name="Li F."/>
            <person name="Yang H."/>
            <person name="Xiang J."/>
        </authorList>
    </citation>
    <scope>NUCLEOTIDE SEQUENCE [LARGE SCALE GENOMIC DNA]</scope>
    <source>
        <strain evidence="3">Shaxun</strain>
        <tissue evidence="3">Muscle</tissue>
    </source>
</reference>
<comment type="caution">
    <text evidence="3">The sequence shown here is derived from an EMBL/GenBank/DDBJ whole genome shotgun (WGS) entry which is preliminary data.</text>
</comment>
<evidence type="ECO:0000256" key="1">
    <source>
        <dbReference type="SAM" id="Coils"/>
    </source>
</evidence>
<proteinExistence type="predicted"/>
<feature type="region of interest" description="Disordered" evidence="2">
    <location>
        <begin position="148"/>
        <end position="169"/>
    </location>
</feature>